<evidence type="ECO:0000313" key="3">
    <source>
        <dbReference type="Proteomes" id="UP000276133"/>
    </source>
</evidence>
<dbReference type="AlphaFoldDB" id="A0A3M7R3Q4"/>
<evidence type="ECO:0000313" key="2">
    <source>
        <dbReference type="EMBL" id="RNA18237.1"/>
    </source>
</evidence>
<comment type="caution">
    <text evidence="2">The sequence shown here is derived from an EMBL/GenBank/DDBJ whole genome shotgun (WGS) entry which is preliminary data.</text>
</comment>
<accession>A0A3M7R3Q4</accession>
<proteinExistence type="predicted"/>
<keyword evidence="3" id="KW-1185">Reference proteome</keyword>
<evidence type="ECO:0000256" key="1">
    <source>
        <dbReference type="SAM" id="Coils"/>
    </source>
</evidence>
<keyword evidence="1" id="KW-0175">Coiled coil</keyword>
<protein>
    <submittedName>
        <fullName evidence="2">Uncharacterized protein</fullName>
    </submittedName>
</protein>
<name>A0A3M7R3Q4_BRAPC</name>
<feature type="coiled-coil region" evidence="1">
    <location>
        <begin position="9"/>
        <end position="36"/>
    </location>
</feature>
<organism evidence="2 3">
    <name type="scientific">Brachionus plicatilis</name>
    <name type="common">Marine rotifer</name>
    <name type="synonym">Brachionus muelleri</name>
    <dbReference type="NCBI Taxonomy" id="10195"/>
    <lineage>
        <taxon>Eukaryota</taxon>
        <taxon>Metazoa</taxon>
        <taxon>Spiralia</taxon>
        <taxon>Gnathifera</taxon>
        <taxon>Rotifera</taxon>
        <taxon>Eurotatoria</taxon>
        <taxon>Monogononta</taxon>
        <taxon>Pseudotrocha</taxon>
        <taxon>Ploima</taxon>
        <taxon>Brachionidae</taxon>
        <taxon>Brachionus</taxon>
    </lineage>
</organism>
<reference evidence="2 3" key="1">
    <citation type="journal article" date="2018" name="Sci. Rep.">
        <title>Genomic signatures of local adaptation to the degree of environmental predictability in rotifers.</title>
        <authorList>
            <person name="Franch-Gras L."/>
            <person name="Hahn C."/>
            <person name="Garcia-Roger E.M."/>
            <person name="Carmona M.J."/>
            <person name="Serra M."/>
            <person name="Gomez A."/>
        </authorList>
    </citation>
    <scope>NUCLEOTIDE SEQUENCE [LARGE SCALE GENOMIC DNA]</scope>
    <source>
        <strain evidence="2">HYR1</strain>
    </source>
</reference>
<sequence length="63" mass="7345">MCLEHYYAINKLETVIENKKNEADQLINLSIEINQEHKDCDCNATSLNYPKPNPNPNLLLIRF</sequence>
<dbReference type="Proteomes" id="UP000276133">
    <property type="component" value="Unassembled WGS sequence"/>
</dbReference>
<dbReference type="EMBL" id="REGN01004283">
    <property type="protein sequence ID" value="RNA18237.1"/>
    <property type="molecule type" value="Genomic_DNA"/>
</dbReference>
<gene>
    <name evidence="2" type="ORF">BpHYR1_051993</name>
</gene>